<dbReference type="Gene3D" id="3.40.640.10">
    <property type="entry name" value="Type I PLP-dependent aspartate aminotransferase-like (Major domain)"/>
    <property type="match status" value="1"/>
</dbReference>
<reference evidence="7 8" key="2">
    <citation type="submission" date="2016-08" db="EMBL/GenBank/DDBJ databases">
        <title>Pervasive Adenine N6-methylation of Active Genes in Fungi.</title>
        <authorList>
            <consortium name="DOE Joint Genome Institute"/>
            <person name="Mondo S.J."/>
            <person name="Dannebaum R.O."/>
            <person name="Kuo R.C."/>
            <person name="Labutti K."/>
            <person name="Haridas S."/>
            <person name="Kuo A."/>
            <person name="Salamov A."/>
            <person name="Ahrendt S.R."/>
            <person name="Lipzen A."/>
            <person name="Sullivan W."/>
            <person name="Andreopoulos W.B."/>
            <person name="Clum A."/>
            <person name="Lindquist E."/>
            <person name="Daum C."/>
            <person name="Ramamoorthy G.K."/>
            <person name="Gryganskyi A."/>
            <person name="Culley D."/>
            <person name="Magnuson J.K."/>
            <person name="James T.Y."/>
            <person name="O'Malley M.A."/>
            <person name="Stajich J.E."/>
            <person name="Spatafora J.W."/>
            <person name="Visel A."/>
            <person name="Grigoriev I.V."/>
        </authorList>
    </citation>
    <scope>NUCLEOTIDE SEQUENCE [LARGE SCALE GENOMIC DNA]</scope>
    <source>
        <strain evidence="7 8">S4</strain>
    </source>
</reference>
<dbReference type="Gene3D" id="3.90.1150.10">
    <property type="entry name" value="Aspartate Aminotransferase, domain 1"/>
    <property type="match status" value="1"/>
</dbReference>
<dbReference type="PANTHER" id="PTHR48097:SF9">
    <property type="entry name" value="L-THREONINE ALDOLASE"/>
    <property type="match status" value="1"/>
</dbReference>
<sequence>MPAEKKGTTTNIYGEVDQIIKERLSQFNPDDIVDFRSDTVSKPTKEMIAAMYTYPVGDDGYGEDPTVNLLEQTVAELAGKEAAMFVASGIMSNQLALRSHLQAPPHSVLCDARSHIFNLECGGVAIHAGALMTPVRPSKGRTYITVPDIEEALVHTSIYSAPTKLIALENTLDGEILPIEVIQEIHEFAKSKDLPLHLDGARLWNASRETGIPIKEYAKYFDSVSLCFSKGLGAPIGSVLTGSAEFINRARQWRKIFGGAWRQAGHLAGACLYALQNHFPNLNKDHAAAKILGQRLEEMGYKLIKRVDTNMVWVEDSEALISLNEMAKEVASYGIKISGSSRFVIHLGNRDHVDRLTNAMQEIIEKRKNGGVINAI</sequence>
<dbReference type="InterPro" id="IPR015421">
    <property type="entry name" value="PyrdxlP-dep_Trfase_major"/>
</dbReference>
<dbReference type="GO" id="GO:0006545">
    <property type="term" value="P:glycine biosynthetic process"/>
    <property type="evidence" value="ECO:0007669"/>
    <property type="project" value="EnsemblFungi"/>
</dbReference>
<keyword evidence="8" id="KW-1185">Reference proteome</keyword>
<dbReference type="InterPro" id="IPR023603">
    <property type="entry name" value="Low_specificity_L-TA-like"/>
</dbReference>
<dbReference type="EMBL" id="MCFG01000128">
    <property type="protein sequence ID" value="ORX81035.1"/>
    <property type="molecule type" value="Genomic_DNA"/>
</dbReference>
<evidence type="ECO:0000256" key="3">
    <source>
        <dbReference type="ARBA" id="ARBA00022898"/>
    </source>
</evidence>
<keyword evidence="4" id="KW-0456">Lyase</keyword>
<dbReference type="PANTHER" id="PTHR48097">
    <property type="entry name" value="L-THREONINE ALDOLASE-RELATED"/>
    <property type="match status" value="1"/>
</dbReference>
<organism evidence="7 8">
    <name type="scientific">Anaeromyces robustus</name>
    <dbReference type="NCBI Taxonomy" id="1754192"/>
    <lineage>
        <taxon>Eukaryota</taxon>
        <taxon>Fungi</taxon>
        <taxon>Fungi incertae sedis</taxon>
        <taxon>Chytridiomycota</taxon>
        <taxon>Chytridiomycota incertae sedis</taxon>
        <taxon>Neocallimastigomycetes</taxon>
        <taxon>Neocallimastigales</taxon>
        <taxon>Neocallimastigaceae</taxon>
        <taxon>Anaeromyces</taxon>
    </lineage>
</organism>
<feature type="domain" description="Aromatic amino acid beta-eliminating lyase/threonine aldolase" evidence="6">
    <location>
        <begin position="34"/>
        <end position="314"/>
    </location>
</feature>
<dbReference type="FunFam" id="3.40.640.10:FF:000030">
    <property type="entry name" value="Low-specificity L-threonine aldolase"/>
    <property type="match status" value="1"/>
</dbReference>
<evidence type="ECO:0000256" key="5">
    <source>
        <dbReference type="PIRSR" id="PIRSR017617-1"/>
    </source>
</evidence>
<accession>A0A1Y1X5V1</accession>
<dbReference type="Proteomes" id="UP000193944">
    <property type="component" value="Unassembled WGS sequence"/>
</dbReference>
<name>A0A1Y1X5V1_9FUNG</name>
<evidence type="ECO:0000256" key="2">
    <source>
        <dbReference type="ARBA" id="ARBA00006966"/>
    </source>
</evidence>
<dbReference type="SUPFAM" id="SSF53383">
    <property type="entry name" value="PLP-dependent transferases"/>
    <property type="match status" value="1"/>
</dbReference>
<comment type="caution">
    <text evidence="7">The sequence shown here is derived from an EMBL/GenBank/DDBJ whole genome shotgun (WGS) entry which is preliminary data.</text>
</comment>
<reference evidence="7 8" key="1">
    <citation type="submission" date="2016-08" db="EMBL/GenBank/DDBJ databases">
        <title>A Parts List for Fungal Cellulosomes Revealed by Comparative Genomics.</title>
        <authorList>
            <consortium name="DOE Joint Genome Institute"/>
            <person name="Haitjema C.H."/>
            <person name="Gilmore S.P."/>
            <person name="Henske J.K."/>
            <person name="Solomon K.V."/>
            <person name="De Groot R."/>
            <person name="Kuo A."/>
            <person name="Mondo S.J."/>
            <person name="Salamov A.A."/>
            <person name="Labutti K."/>
            <person name="Zhao Z."/>
            <person name="Chiniquy J."/>
            <person name="Barry K."/>
            <person name="Brewer H.M."/>
            <person name="Purvine S.O."/>
            <person name="Wright A.T."/>
            <person name="Boxma B."/>
            <person name="Van Alen T."/>
            <person name="Hackstein J.H."/>
            <person name="Baker S.E."/>
            <person name="Grigoriev I.V."/>
            <person name="O'Malley M.A."/>
        </authorList>
    </citation>
    <scope>NUCLEOTIDE SEQUENCE [LARGE SCALE GENOMIC DNA]</scope>
    <source>
        <strain evidence="7 8">S4</strain>
    </source>
</reference>
<dbReference type="InterPro" id="IPR015422">
    <property type="entry name" value="PyrdxlP-dep_Trfase_small"/>
</dbReference>
<feature type="modified residue" description="N6-(pyridoxal phosphate)lysine" evidence="5">
    <location>
        <position position="230"/>
    </location>
</feature>
<evidence type="ECO:0000313" key="8">
    <source>
        <dbReference type="Proteomes" id="UP000193944"/>
    </source>
</evidence>
<evidence type="ECO:0000256" key="1">
    <source>
        <dbReference type="ARBA" id="ARBA00001933"/>
    </source>
</evidence>
<dbReference type="AlphaFoldDB" id="A0A1Y1X5V1"/>
<dbReference type="OrthoDB" id="10261951at2759"/>
<evidence type="ECO:0000256" key="4">
    <source>
        <dbReference type="ARBA" id="ARBA00023239"/>
    </source>
</evidence>
<protein>
    <recommendedName>
        <fullName evidence="6">Aromatic amino acid beta-eliminating lyase/threonine aldolase domain-containing protein</fullName>
    </recommendedName>
</protein>
<gene>
    <name evidence="7" type="ORF">BCR32DRAFT_327455</name>
</gene>
<dbReference type="CDD" id="cd06502">
    <property type="entry name" value="TA_like"/>
    <property type="match status" value="1"/>
</dbReference>
<dbReference type="InterPro" id="IPR015424">
    <property type="entry name" value="PyrdxlP-dep_Trfase"/>
</dbReference>
<dbReference type="GO" id="GO:0006567">
    <property type="term" value="P:L-threonine catabolic process"/>
    <property type="evidence" value="ECO:0007669"/>
    <property type="project" value="EnsemblFungi"/>
</dbReference>
<evidence type="ECO:0000259" key="6">
    <source>
        <dbReference type="Pfam" id="PF01212"/>
    </source>
</evidence>
<proteinExistence type="inferred from homology"/>
<dbReference type="NCBIfam" id="NF041359">
    <property type="entry name" value="GntG_guanitoxin"/>
    <property type="match status" value="1"/>
</dbReference>
<dbReference type="Pfam" id="PF01212">
    <property type="entry name" value="Beta_elim_lyase"/>
    <property type="match status" value="1"/>
</dbReference>
<comment type="cofactor">
    <cofactor evidence="1">
        <name>pyridoxal 5'-phosphate</name>
        <dbReference type="ChEBI" id="CHEBI:597326"/>
    </cofactor>
</comment>
<comment type="similarity">
    <text evidence="2">Belongs to the threonine aldolase family.</text>
</comment>
<dbReference type="PIRSF" id="PIRSF017617">
    <property type="entry name" value="Thr_aldolase"/>
    <property type="match status" value="1"/>
</dbReference>
<evidence type="ECO:0000313" key="7">
    <source>
        <dbReference type="EMBL" id="ORX81035.1"/>
    </source>
</evidence>
<dbReference type="STRING" id="1754192.A0A1Y1X5V1"/>
<dbReference type="GO" id="GO:0008732">
    <property type="term" value="F:L-allo-threonine aldolase activity"/>
    <property type="evidence" value="ECO:0007669"/>
    <property type="project" value="EnsemblFungi"/>
</dbReference>
<keyword evidence="3" id="KW-0663">Pyridoxal phosphate</keyword>
<dbReference type="GO" id="GO:0005829">
    <property type="term" value="C:cytosol"/>
    <property type="evidence" value="ECO:0007669"/>
    <property type="project" value="EnsemblFungi"/>
</dbReference>
<dbReference type="InterPro" id="IPR001597">
    <property type="entry name" value="ArAA_b-elim_lyase/Thr_aldolase"/>
</dbReference>